<dbReference type="PANTHER" id="PTHR21666">
    <property type="entry name" value="PEPTIDASE-RELATED"/>
    <property type="match status" value="1"/>
</dbReference>
<dbReference type="CDD" id="cd12797">
    <property type="entry name" value="M23_peptidase"/>
    <property type="match status" value="1"/>
</dbReference>
<feature type="signal peptide" evidence="2">
    <location>
        <begin position="1"/>
        <end position="22"/>
    </location>
</feature>
<feature type="coiled-coil region" evidence="1">
    <location>
        <begin position="180"/>
        <end position="245"/>
    </location>
</feature>
<sequence>MTVLCRHVFCVVLLLLSSLSWAAGEPQTPQEAKQQIQALQKDLQKLNAWLKETKSQRSDVEKELESKDKSIQDLLNKIKNLQQSLKQGEQQLGELQQQQLSLRLSIQKQNEQIAAQLRAVYRSGNQEGIKLLLNGPDSATSMRLLQYNRYFSTARQSLINGYANEVNDLNLVEKSLRQKRAQQAQEEASLIEQRKQLSKEKSARRTLLAKLDKDLAKGSQRSQRLVQNQQDLKEMLKRLEEALADVKLPDQNVPFSSQKGKLVRPLRKLVRLPTDGKVNLGGVTLKAQEGTEVHAIFNGRVVFSDWLRGFGFLMIIDHGDGYMSLYGYNQSLLKEVGEWVNSNDVVATVGSSGGPADAALFFAIRHNGAPLTPLSWVRSS</sequence>
<dbReference type="Proteomes" id="UP000256542">
    <property type="component" value="Unassembled WGS sequence"/>
</dbReference>
<comment type="caution">
    <text evidence="4">The sequence shown here is derived from an EMBL/GenBank/DDBJ whole genome shotgun (WGS) entry which is preliminary data.</text>
</comment>
<feature type="domain" description="M23ase beta-sheet core" evidence="3">
    <location>
        <begin position="282"/>
        <end position="373"/>
    </location>
</feature>
<proteinExistence type="predicted"/>
<evidence type="ECO:0000259" key="3">
    <source>
        <dbReference type="Pfam" id="PF01551"/>
    </source>
</evidence>
<dbReference type="InterPro" id="IPR050570">
    <property type="entry name" value="Cell_wall_metabolism_enzyme"/>
</dbReference>
<keyword evidence="2" id="KW-0732">Signal</keyword>
<evidence type="ECO:0000256" key="1">
    <source>
        <dbReference type="SAM" id="Coils"/>
    </source>
</evidence>
<dbReference type="OrthoDB" id="9784703at2"/>
<dbReference type="GO" id="GO:0004222">
    <property type="term" value="F:metalloendopeptidase activity"/>
    <property type="evidence" value="ECO:0007669"/>
    <property type="project" value="TreeGrafter"/>
</dbReference>
<accession>A0A3E0DKQ4</accession>
<organism evidence="4 5">
    <name type="scientific">Marinomonas pollencensis</name>
    <dbReference type="NCBI Taxonomy" id="491954"/>
    <lineage>
        <taxon>Bacteria</taxon>
        <taxon>Pseudomonadati</taxon>
        <taxon>Pseudomonadota</taxon>
        <taxon>Gammaproteobacteria</taxon>
        <taxon>Oceanospirillales</taxon>
        <taxon>Oceanospirillaceae</taxon>
        <taxon>Marinomonas</taxon>
    </lineage>
</organism>
<dbReference type="RefSeq" id="WP_115898194.1">
    <property type="nucleotide sequence ID" value="NZ_QUNG01000008.1"/>
</dbReference>
<dbReference type="InterPro" id="IPR016047">
    <property type="entry name" value="M23ase_b-sheet_dom"/>
</dbReference>
<dbReference type="PANTHER" id="PTHR21666:SF270">
    <property type="entry name" value="MUREIN HYDROLASE ACTIVATOR ENVC"/>
    <property type="match status" value="1"/>
</dbReference>
<dbReference type="SUPFAM" id="SSF51261">
    <property type="entry name" value="Duplicated hybrid motif"/>
    <property type="match status" value="1"/>
</dbReference>
<dbReference type="Gene3D" id="6.10.250.3150">
    <property type="match status" value="1"/>
</dbReference>
<dbReference type="AlphaFoldDB" id="A0A3E0DKQ4"/>
<evidence type="ECO:0000313" key="5">
    <source>
        <dbReference type="Proteomes" id="UP000256542"/>
    </source>
</evidence>
<dbReference type="Gene3D" id="2.70.70.10">
    <property type="entry name" value="Glucose Permease (Domain IIA)"/>
    <property type="match status" value="1"/>
</dbReference>
<keyword evidence="5" id="KW-1185">Reference proteome</keyword>
<reference evidence="4 5" key="1">
    <citation type="submission" date="2018-08" db="EMBL/GenBank/DDBJ databases">
        <title>Genomic Encyclopedia of Type Strains, Phase III (KMG-III): the genomes of soil and plant-associated and newly described type strains.</title>
        <authorList>
            <person name="Whitman W."/>
        </authorList>
    </citation>
    <scope>NUCLEOTIDE SEQUENCE [LARGE SCALE GENOMIC DNA]</scope>
    <source>
        <strain evidence="4 5">CECT 7375</strain>
    </source>
</reference>
<keyword evidence="1" id="KW-0175">Coiled coil</keyword>
<gene>
    <name evidence="4" type="ORF">DFP81_10889</name>
</gene>
<feature type="chain" id="PRO_5017793420" evidence="2">
    <location>
        <begin position="23"/>
        <end position="380"/>
    </location>
</feature>
<dbReference type="InterPro" id="IPR011055">
    <property type="entry name" value="Dup_hybrid_motif"/>
</dbReference>
<evidence type="ECO:0000256" key="2">
    <source>
        <dbReference type="SAM" id="SignalP"/>
    </source>
</evidence>
<dbReference type="EMBL" id="QUNG01000008">
    <property type="protein sequence ID" value="REG82655.1"/>
    <property type="molecule type" value="Genomic_DNA"/>
</dbReference>
<name>A0A3E0DKQ4_9GAMM</name>
<protein>
    <submittedName>
        <fullName evidence="4">Septal ring factor EnvC (AmiA/AmiB activator)</fullName>
    </submittedName>
</protein>
<evidence type="ECO:0000313" key="4">
    <source>
        <dbReference type="EMBL" id="REG82655.1"/>
    </source>
</evidence>
<dbReference type="Pfam" id="PF01551">
    <property type="entry name" value="Peptidase_M23"/>
    <property type="match status" value="1"/>
</dbReference>
<feature type="coiled-coil region" evidence="1">
    <location>
        <begin position="36"/>
        <end position="98"/>
    </location>
</feature>